<dbReference type="GO" id="GO:0003677">
    <property type="term" value="F:DNA binding"/>
    <property type="evidence" value="ECO:0007669"/>
    <property type="project" value="InterPro"/>
</dbReference>
<dbReference type="VEuPathDB" id="FungiDB:SDRG_10202"/>
<dbReference type="OMA" id="AQHPTCM"/>
<evidence type="ECO:0000256" key="5">
    <source>
        <dbReference type="SAM" id="MobiDB-lite"/>
    </source>
</evidence>
<feature type="compositionally biased region" description="Acidic residues" evidence="5">
    <location>
        <begin position="378"/>
        <end position="401"/>
    </location>
</feature>
<dbReference type="PANTHER" id="PTHR22970:SF14">
    <property type="entry name" value="AT-RICH INTERACTIVE DOMAIN-CONTAINING PROTEIN 2"/>
    <property type="match status" value="1"/>
</dbReference>
<dbReference type="Pfam" id="PF01388">
    <property type="entry name" value="ARID"/>
    <property type="match status" value="1"/>
</dbReference>
<dbReference type="STRING" id="1156394.T0RPU7"/>
<dbReference type="PROSITE" id="PS51011">
    <property type="entry name" value="ARID"/>
    <property type="match status" value="1"/>
</dbReference>
<dbReference type="PANTHER" id="PTHR22970">
    <property type="entry name" value="AT-RICH INTERACTIVE DOMAIN-CONTAINING PROTEIN 2"/>
    <property type="match status" value="1"/>
</dbReference>
<evidence type="ECO:0000256" key="4">
    <source>
        <dbReference type="ARBA" id="ARBA00023242"/>
    </source>
</evidence>
<dbReference type="GeneID" id="19950929"/>
<keyword evidence="4" id="KW-0539">Nucleus</keyword>
<gene>
    <name evidence="7" type="ORF">SDRG_10202</name>
</gene>
<dbReference type="InterPro" id="IPR052406">
    <property type="entry name" value="Chromatin_Remodeling_Comp"/>
</dbReference>
<dbReference type="SUPFAM" id="SSF48371">
    <property type="entry name" value="ARM repeat"/>
    <property type="match status" value="1"/>
</dbReference>
<feature type="region of interest" description="Disordered" evidence="5">
    <location>
        <begin position="376"/>
        <end position="404"/>
    </location>
</feature>
<evidence type="ECO:0000313" key="8">
    <source>
        <dbReference type="Proteomes" id="UP000030762"/>
    </source>
</evidence>
<dbReference type="InterPro" id="IPR016024">
    <property type="entry name" value="ARM-type_fold"/>
</dbReference>
<dbReference type="GO" id="GO:0006325">
    <property type="term" value="P:chromatin organization"/>
    <property type="evidence" value="ECO:0007669"/>
    <property type="project" value="UniProtKB-KW"/>
</dbReference>
<feature type="domain" description="ARID" evidence="6">
    <location>
        <begin position="19"/>
        <end position="115"/>
    </location>
</feature>
<evidence type="ECO:0000259" key="6">
    <source>
        <dbReference type="PROSITE" id="PS51011"/>
    </source>
</evidence>
<dbReference type="CDD" id="cd16100">
    <property type="entry name" value="ARID"/>
    <property type="match status" value="1"/>
</dbReference>
<dbReference type="InterPro" id="IPR036431">
    <property type="entry name" value="ARID_dom_sf"/>
</dbReference>
<evidence type="ECO:0000256" key="3">
    <source>
        <dbReference type="ARBA" id="ARBA00023163"/>
    </source>
</evidence>
<dbReference type="eggNOG" id="ENOG502QV5B">
    <property type="taxonomic scope" value="Eukaryota"/>
</dbReference>
<dbReference type="AlphaFoldDB" id="T0RPU7"/>
<protein>
    <recommendedName>
        <fullName evidence="6">ARID domain-containing protein</fullName>
    </recommendedName>
</protein>
<organism evidence="7 8">
    <name type="scientific">Saprolegnia diclina (strain VS20)</name>
    <dbReference type="NCBI Taxonomy" id="1156394"/>
    <lineage>
        <taxon>Eukaryota</taxon>
        <taxon>Sar</taxon>
        <taxon>Stramenopiles</taxon>
        <taxon>Oomycota</taxon>
        <taxon>Saprolegniomycetes</taxon>
        <taxon>Saprolegniales</taxon>
        <taxon>Saprolegniaceae</taxon>
        <taxon>Saprolegnia</taxon>
    </lineage>
</organism>
<dbReference type="OrthoDB" id="338531at2759"/>
<dbReference type="Gene3D" id="1.10.150.60">
    <property type="entry name" value="ARID DNA-binding domain"/>
    <property type="match status" value="1"/>
</dbReference>
<keyword evidence="3" id="KW-0804">Transcription</keyword>
<evidence type="ECO:0000313" key="7">
    <source>
        <dbReference type="EMBL" id="EQC32002.1"/>
    </source>
</evidence>
<keyword evidence="8" id="KW-1185">Reference proteome</keyword>
<keyword evidence="2" id="KW-0805">Transcription regulation</keyword>
<dbReference type="RefSeq" id="XP_008614404.1">
    <property type="nucleotide sequence ID" value="XM_008616182.1"/>
</dbReference>
<dbReference type="Proteomes" id="UP000030762">
    <property type="component" value="Unassembled WGS sequence"/>
</dbReference>
<dbReference type="EMBL" id="JH767165">
    <property type="protein sequence ID" value="EQC32002.1"/>
    <property type="molecule type" value="Genomic_DNA"/>
</dbReference>
<proteinExistence type="predicted"/>
<evidence type="ECO:0000256" key="2">
    <source>
        <dbReference type="ARBA" id="ARBA00023015"/>
    </source>
</evidence>
<keyword evidence="1" id="KW-0156">Chromatin regulator</keyword>
<dbReference type="InterPro" id="IPR001606">
    <property type="entry name" value="ARID_dom"/>
</dbReference>
<sequence>MQATPQKQWVELQLLCRGHAGKNRILQSLLTFYTKALPALQQQPLPVVPDATLSIPRLLDIVQLYEEVVARGGAARVSEQNLWSSVATSMKLKVTAPALQQLYATWLGSFELQQVHGKAVHRPTALETIATHPEIQATTSIRYTPLPMVTKRLKTHRQQLTDLGLLHRLVLALDSTLPDHIAWALNQLTVLSYGHASDADCDIHFDHAPGLLDALCRQLPPTPDASSPASVLLFAATDQRDAAQQQEHGLRVLNIVRNLSMVRENEAPLAAHTTLRTWLFATLKSASDDSDDTVAYAMDILVQMAHAVSMRAGEWDVILRPLTASIPRRSRVLQSLDILATSLGDAKRVTSVVGHARFPLALPSIVALLSRRRQDGHLDEDDDDTAGLYDDDDDDDDMDDGMDGHAATLQEELGYDVGLLPSLASTSRDLDASLSPTRAGDRVGANMGMVFVSRQAGATPDAKKADFQVRDLALQVLYYVASANDAMRLWIARQPDAMDKVGALVASGRAETARLAVGLLSQLSLHAGTWPYLMALEPLLLRVATSDASLSELVVNVMADVYGMNALP</sequence>
<dbReference type="SUPFAM" id="SSF46774">
    <property type="entry name" value="ARID-like"/>
    <property type="match status" value="1"/>
</dbReference>
<evidence type="ECO:0000256" key="1">
    <source>
        <dbReference type="ARBA" id="ARBA00022853"/>
    </source>
</evidence>
<dbReference type="InParanoid" id="T0RPU7"/>
<name>T0RPU7_SAPDV</name>
<accession>T0RPU7</accession>
<reference evidence="7 8" key="1">
    <citation type="submission" date="2012-04" db="EMBL/GenBank/DDBJ databases">
        <title>The Genome Sequence of Saprolegnia declina VS20.</title>
        <authorList>
            <consortium name="The Broad Institute Genome Sequencing Platform"/>
            <person name="Russ C."/>
            <person name="Nusbaum C."/>
            <person name="Tyler B."/>
            <person name="van West P."/>
            <person name="Dieguez-Uribeondo J."/>
            <person name="de Bruijn I."/>
            <person name="Tripathy S."/>
            <person name="Jiang R."/>
            <person name="Young S.K."/>
            <person name="Zeng Q."/>
            <person name="Gargeya S."/>
            <person name="Fitzgerald M."/>
            <person name="Haas B."/>
            <person name="Abouelleil A."/>
            <person name="Alvarado L."/>
            <person name="Arachchi H.M."/>
            <person name="Berlin A."/>
            <person name="Chapman S.B."/>
            <person name="Goldberg J."/>
            <person name="Griggs A."/>
            <person name="Gujja S."/>
            <person name="Hansen M."/>
            <person name="Howarth C."/>
            <person name="Imamovic A."/>
            <person name="Larimer J."/>
            <person name="McCowen C."/>
            <person name="Montmayeur A."/>
            <person name="Murphy C."/>
            <person name="Neiman D."/>
            <person name="Pearson M."/>
            <person name="Priest M."/>
            <person name="Roberts A."/>
            <person name="Saif S."/>
            <person name="Shea T."/>
            <person name="Sisk P."/>
            <person name="Sykes S."/>
            <person name="Wortman J."/>
            <person name="Nusbaum C."/>
            <person name="Birren B."/>
        </authorList>
    </citation>
    <scope>NUCLEOTIDE SEQUENCE [LARGE SCALE GENOMIC DNA]</scope>
    <source>
        <strain evidence="7 8">VS20</strain>
    </source>
</reference>